<evidence type="ECO:0000313" key="3">
    <source>
        <dbReference type="EMBL" id="PSB20982.1"/>
    </source>
</evidence>
<feature type="region of interest" description="Disordered" evidence="1">
    <location>
        <begin position="361"/>
        <end position="381"/>
    </location>
</feature>
<feature type="region of interest" description="Disordered" evidence="1">
    <location>
        <begin position="173"/>
        <end position="199"/>
    </location>
</feature>
<reference evidence="3 4" key="2">
    <citation type="submission" date="2018-03" db="EMBL/GenBank/DDBJ databases">
        <title>The ancient ancestry and fast evolution of plastids.</title>
        <authorList>
            <person name="Moore K.R."/>
            <person name="Magnabosco C."/>
            <person name="Momper L."/>
            <person name="Gold D.A."/>
            <person name="Bosak T."/>
            <person name="Fournier G.P."/>
        </authorList>
    </citation>
    <scope>NUCLEOTIDE SEQUENCE [LARGE SCALE GENOMIC DNA]</scope>
    <source>
        <strain evidence="3 4">ULC007</strain>
    </source>
</reference>
<gene>
    <name evidence="3" type="ORF">C7B65_06155</name>
</gene>
<dbReference type="EMBL" id="PVWG01000004">
    <property type="protein sequence ID" value="PSB20982.1"/>
    <property type="molecule type" value="Genomic_DNA"/>
</dbReference>
<keyword evidence="2" id="KW-0812">Transmembrane</keyword>
<feature type="transmembrane region" description="Helical" evidence="2">
    <location>
        <begin position="217"/>
        <end position="239"/>
    </location>
</feature>
<dbReference type="Proteomes" id="UP000238634">
    <property type="component" value="Unassembled WGS sequence"/>
</dbReference>
<evidence type="ECO:0000256" key="1">
    <source>
        <dbReference type="SAM" id="MobiDB-lite"/>
    </source>
</evidence>
<comment type="caution">
    <text evidence="3">The sequence shown here is derived from an EMBL/GenBank/DDBJ whole genome shotgun (WGS) entry which is preliminary data.</text>
</comment>
<dbReference type="RefSeq" id="WP_073074203.1">
    <property type="nucleotide sequence ID" value="NZ_MPPI01000031.1"/>
</dbReference>
<evidence type="ECO:0000256" key="2">
    <source>
        <dbReference type="SAM" id="Phobius"/>
    </source>
</evidence>
<proteinExistence type="predicted"/>
<feature type="compositionally biased region" description="Acidic residues" evidence="1">
    <location>
        <begin position="175"/>
        <end position="199"/>
    </location>
</feature>
<sequence length="427" mass="44842">MTTAPHQIRLTQSPTLTTADPNEPNLLHELTAALTGGTAVYDFFSGDSQALQNLYETISTTDDTAWLDGLDKSGNPVKYVAQGNNYLMVSASVTDTDPIQNGTGTDYKQVGAAVVTLTTDAGTGQLVVHAIEYSGDGVGGLLITPVIKNVLVFAVKTMKNFVKSLASRTFKSAEDGYEGDDEAEETAEQDAEDAASDAGEEGAELAEGIVADFSVSLGAGAAFGVGAVLIVVMGILQLISKEMTNFVKFYNVTAEDIQFGMCIVPEGGSKQGPADVGKTATITKVSPAKAPPGIMPSDTAIYYSNLSFINTNPLESLGYVLEATPSGDFPGFRVAVAVPLLEDNLLYLGFTTEDCNTLWQELSPDPNQDPPSPGKGTTNLTMTATSGKYTLRIATNQVSGKSPSPLDATEGYNYQHLIVLTDGSISV</sequence>
<accession>A0A2T1DKI0</accession>
<keyword evidence="4" id="KW-1185">Reference proteome</keyword>
<organism evidence="3 4">
    <name type="scientific">Phormidesmis priestleyi ULC007</name>
    <dbReference type="NCBI Taxonomy" id="1920490"/>
    <lineage>
        <taxon>Bacteria</taxon>
        <taxon>Bacillati</taxon>
        <taxon>Cyanobacteriota</taxon>
        <taxon>Cyanophyceae</taxon>
        <taxon>Leptolyngbyales</taxon>
        <taxon>Leptolyngbyaceae</taxon>
        <taxon>Phormidesmis</taxon>
    </lineage>
</organism>
<keyword evidence="2" id="KW-1133">Transmembrane helix</keyword>
<protein>
    <submittedName>
        <fullName evidence="3">Uncharacterized protein</fullName>
    </submittedName>
</protein>
<dbReference type="AlphaFoldDB" id="A0A2T1DKI0"/>
<dbReference type="STRING" id="1920490.GCA_001895925_05263"/>
<keyword evidence="2" id="KW-0472">Membrane</keyword>
<evidence type="ECO:0000313" key="4">
    <source>
        <dbReference type="Proteomes" id="UP000238634"/>
    </source>
</evidence>
<reference evidence="3 4" key="1">
    <citation type="submission" date="2018-02" db="EMBL/GenBank/DDBJ databases">
        <authorList>
            <person name="Cohen D.B."/>
            <person name="Kent A.D."/>
        </authorList>
    </citation>
    <scope>NUCLEOTIDE SEQUENCE [LARGE SCALE GENOMIC DNA]</scope>
    <source>
        <strain evidence="3 4">ULC007</strain>
    </source>
</reference>
<name>A0A2T1DKI0_9CYAN</name>